<name>A0A969WG17_9GAMM</name>
<evidence type="ECO:0000256" key="7">
    <source>
        <dbReference type="RuleBase" id="RU363032"/>
    </source>
</evidence>
<keyword evidence="10" id="KW-1185">Reference proteome</keyword>
<evidence type="ECO:0000259" key="8">
    <source>
        <dbReference type="PROSITE" id="PS50928"/>
    </source>
</evidence>
<keyword evidence="5 7" id="KW-1133">Transmembrane helix</keyword>
<dbReference type="EMBL" id="JAAVXB010000017">
    <property type="protein sequence ID" value="NKF24631.1"/>
    <property type="molecule type" value="Genomic_DNA"/>
</dbReference>
<dbReference type="InterPro" id="IPR035906">
    <property type="entry name" value="MetI-like_sf"/>
</dbReference>
<evidence type="ECO:0000256" key="2">
    <source>
        <dbReference type="ARBA" id="ARBA00022448"/>
    </source>
</evidence>
<feature type="transmembrane region" description="Helical" evidence="7">
    <location>
        <begin position="120"/>
        <end position="142"/>
    </location>
</feature>
<dbReference type="RefSeq" id="WP_168149940.1">
    <property type="nucleotide sequence ID" value="NZ_JAAVXB010000017.1"/>
</dbReference>
<dbReference type="GO" id="GO:0005886">
    <property type="term" value="C:plasma membrane"/>
    <property type="evidence" value="ECO:0007669"/>
    <property type="project" value="UniProtKB-SubCell"/>
</dbReference>
<dbReference type="SUPFAM" id="SSF161098">
    <property type="entry name" value="MetI-like"/>
    <property type="match status" value="1"/>
</dbReference>
<keyword evidence="2 7" id="KW-0813">Transport</keyword>
<sequence length="261" mass="27984">MKASFARWSYPVLAGVLLLVVWQLLVSGLAVPPYVMPGPLAIGRALIDERAALLHSTWITMSIALAALCLAVVSGLLLAVLFVQSRALGQALFPYAVVMQVTPVVAIAPLLIIWTGDAHVALLICAWLVAFFPILSNTTLGLRSADAHLLSLFRLYRATRWQTLWYLQLPAATPYFLGGLRISGGLSLVGAVVAEFVAGTGGTRSGLASRILDAGYRLAIPEMFAALLLISACGLVIFGSLSLISHLALRRWHESAMPREL</sequence>
<dbReference type="GO" id="GO:0055085">
    <property type="term" value="P:transmembrane transport"/>
    <property type="evidence" value="ECO:0007669"/>
    <property type="project" value="InterPro"/>
</dbReference>
<feature type="domain" description="ABC transmembrane type-1" evidence="8">
    <location>
        <begin position="57"/>
        <end position="245"/>
    </location>
</feature>
<evidence type="ECO:0000256" key="4">
    <source>
        <dbReference type="ARBA" id="ARBA00022692"/>
    </source>
</evidence>
<dbReference type="PROSITE" id="PS50928">
    <property type="entry name" value="ABC_TM1"/>
    <property type="match status" value="1"/>
</dbReference>
<dbReference type="PANTHER" id="PTHR30151">
    <property type="entry name" value="ALKANE SULFONATE ABC TRANSPORTER-RELATED, MEMBRANE SUBUNIT"/>
    <property type="match status" value="1"/>
</dbReference>
<comment type="caution">
    <text evidence="9">The sequence shown here is derived from an EMBL/GenBank/DDBJ whole genome shotgun (WGS) entry which is preliminary data.</text>
</comment>
<keyword evidence="6 7" id="KW-0472">Membrane</keyword>
<protein>
    <submittedName>
        <fullName evidence="9">ABC transporter permease</fullName>
    </submittedName>
</protein>
<dbReference type="Pfam" id="PF00528">
    <property type="entry name" value="BPD_transp_1"/>
    <property type="match status" value="1"/>
</dbReference>
<evidence type="ECO:0000256" key="6">
    <source>
        <dbReference type="ARBA" id="ARBA00023136"/>
    </source>
</evidence>
<reference evidence="9" key="1">
    <citation type="submission" date="2020-03" db="EMBL/GenBank/DDBJ databases">
        <title>Solimonas marina sp. nov., isolated from deep seawater of the Pacific Ocean.</title>
        <authorList>
            <person name="Liu X."/>
            <person name="Lai Q."/>
            <person name="Sun F."/>
            <person name="Gai Y."/>
            <person name="Li G."/>
            <person name="Shao Z."/>
        </authorList>
    </citation>
    <scope>NUCLEOTIDE SEQUENCE</scope>
    <source>
        <strain evidence="9">C16B3</strain>
    </source>
</reference>
<comment type="subcellular location">
    <subcellularLocation>
        <location evidence="1 7">Cell membrane</location>
        <topology evidence="1 7">Multi-pass membrane protein</topology>
    </subcellularLocation>
</comment>
<feature type="transmembrane region" description="Helical" evidence="7">
    <location>
        <begin position="223"/>
        <end position="249"/>
    </location>
</feature>
<dbReference type="InterPro" id="IPR000515">
    <property type="entry name" value="MetI-like"/>
</dbReference>
<keyword evidence="3" id="KW-1003">Cell membrane</keyword>
<organism evidence="9 10">
    <name type="scientific">Solimonas marina</name>
    <dbReference type="NCBI Taxonomy" id="2714601"/>
    <lineage>
        <taxon>Bacteria</taxon>
        <taxon>Pseudomonadati</taxon>
        <taxon>Pseudomonadota</taxon>
        <taxon>Gammaproteobacteria</taxon>
        <taxon>Nevskiales</taxon>
        <taxon>Nevskiaceae</taxon>
        <taxon>Solimonas</taxon>
    </lineage>
</organism>
<dbReference type="Proteomes" id="UP000653472">
    <property type="component" value="Unassembled WGS sequence"/>
</dbReference>
<dbReference type="Gene3D" id="1.10.3720.10">
    <property type="entry name" value="MetI-like"/>
    <property type="match status" value="1"/>
</dbReference>
<evidence type="ECO:0000256" key="3">
    <source>
        <dbReference type="ARBA" id="ARBA00022475"/>
    </source>
</evidence>
<dbReference type="PANTHER" id="PTHR30151:SF41">
    <property type="entry name" value="ABC TRANSPORTER PERMEASE PROTEIN"/>
    <property type="match status" value="1"/>
</dbReference>
<feature type="transmembrane region" description="Helical" evidence="7">
    <location>
        <begin position="58"/>
        <end position="83"/>
    </location>
</feature>
<keyword evidence="4 7" id="KW-0812">Transmembrane</keyword>
<evidence type="ECO:0000256" key="5">
    <source>
        <dbReference type="ARBA" id="ARBA00022989"/>
    </source>
</evidence>
<dbReference type="CDD" id="cd06261">
    <property type="entry name" value="TM_PBP2"/>
    <property type="match status" value="1"/>
</dbReference>
<feature type="transmembrane region" description="Helical" evidence="7">
    <location>
        <begin position="163"/>
        <end position="182"/>
    </location>
</feature>
<evidence type="ECO:0000256" key="1">
    <source>
        <dbReference type="ARBA" id="ARBA00004651"/>
    </source>
</evidence>
<gene>
    <name evidence="9" type="ORF">G7Y82_20170</name>
</gene>
<proteinExistence type="inferred from homology"/>
<evidence type="ECO:0000313" key="9">
    <source>
        <dbReference type="EMBL" id="NKF24631.1"/>
    </source>
</evidence>
<accession>A0A969WG17</accession>
<comment type="similarity">
    <text evidence="7">Belongs to the binding-protein-dependent transport system permease family.</text>
</comment>
<dbReference type="AlphaFoldDB" id="A0A969WG17"/>
<feature type="transmembrane region" description="Helical" evidence="7">
    <location>
        <begin position="95"/>
        <end position="114"/>
    </location>
</feature>
<evidence type="ECO:0000313" key="10">
    <source>
        <dbReference type="Proteomes" id="UP000653472"/>
    </source>
</evidence>